<accession>A0A243QG99</accession>
<feature type="transmembrane region" description="Helical" evidence="1">
    <location>
        <begin position="57"/>
        <end position="78"/>
    </location>
</feature>
<evidence type="ECO:0000313" key="3">
    <source>
        <dbReference type="Proteomes" id="UP000195105"/>
    </source>
</evidence>
<feature type="transmembrane region" description="Helical" evidence="1">
    <location>
        <begin position="85"/>
        <end position="110"/>
    </location>
</feature>
<feature type="transmembrane region" description="Helical" evidence="1">
    <location>
        <begin position="116"/>
        <end position="134"/>
    </location>
</feature>
<reference evidence="2 3" key="1">
    <citation type="submission" date="2017-05" db="EMBL/GenBank/DDBJ databases">
        <title>Biotechnological potential of actinobacteria isolated from South African environments.</title>
        <authorList>
            <person name="Le Roes-Hill M."/>
            <person name="Prins A."/>
            <person name="Durrell K.A."/>
        </authorList>
    </citation>
    <scope>NUCLEOTIDE SEQUENCE [LARGE SCALE GENOMIC DNA]</scope>
    <source>
        <strain evidence="2 3">HMC13</strain>
    </source>
</reference>
<sequence length="153" mass="16147">MTAMPDSTTTRMPKSLIFVLVLAGGHALGTVFGGWAVIDENQSKLDHGQDLLMPMAVAWFLALFCWGLAALQVACVVLARGRRLWVRVVLIVCLSFAALGMVIAALGSLVAGAPSLPAFLIAFADLAALWTVSGETGRRYFSVRSPAPGVTTT</sequence>
<evidence type="ECO:0000256" key="1">
    <source>
        <dbReference type="SAM" id="Phobius"/>
    </source>
</evidence>
<proteinExistence type="predicted"/>
<gene>
    <name evidence="2" type="ORF">CA983_43200</name>
</gene>
<comment type="caution">
    <text evidence="2">The sequence shown here is derived from an EMBL/GenBank/DDBJ whole genome shotgun (WGS) entry which is preliminary data.</text>
</comment>
<evidence type="ECO:0000313" key="2">
    <source>
        <dbReference type="EMBL" id="OUC80773.1"/>
    </source>
</evidence>
<name>A0A243QG99_9ACTN</name>
<keyword evidence="3" id="KW-1185">Reference proteome</keyword>
<organism evidence="2 3">
    <name type="scientific">Streptomyces swartbergensis</name>
    <dbReference type="NCBI Taxonomy" id="487165"/>
    <lineage>
        <taxon>Bacteria</taxon>
        <taxon>Bacillati</taxon>
        <taxon>Actinomycetota</taxon>
        <taxon>Actinomycetes</taxon>
        <taxon>Kitasatosporales</taxon>
        <taxon>Streptomycetaceae</taxon>
        <taxon>Streptomyces</taxon>
    </lineage>
</organism>
<keyword evidence="1" id="KW-0472">Membrane</keyword>
<dbReference type="AlphaFoldDB" id="A0A243QG99"/>
<protein>
    <submittedName>
        <fullName evidence="2">Uncharacterized protein</fullName>
    </submittedName>
</protein>
<dbReference type="Proteomes" id="UP000195105">
    <property type="component" value="Unassembled WGS sequence"/>
</dbReference>
<keyword evidence="1" id="KW-1133">Transmembrane helix</keyword>
<keyword evidence="1" id="KW-0812">Transmembrane</keyword>
<dbReference type="EMBL" id="NGFN01000662">
    <property type="protein sequence ID" value="OUC80773.1"/>
    <property type="molecule type" value="Genomic_DNA"/>
</dbReference>